<dbReference type="KEGG" id="thg:TCELL_1181"/>
<feature type="transmembrane region" description="Helical" evidence="1">
    <location>
        <begin position="163"/>
        <end position="190"/>
    </location>
</feature>
<dbReference type="Pfam" id="PF06157">
    <property type="entry name" value="DUF973"/>
    <property type="match status" value="1"/>
</dbReference>
<dbReference type="InterPro" id="IPR009321">
    <property type="entry name" value="DUF973"/>
</dbReference>
<evidence type="ECO:0000256" key="1">
    <source>
        <dbReference type="SAM" id="Phobius"/>
    </source>
</evidence>
<dbReference type="RefSeq" id="WP_014737854.1">
    <property type="nucleotide sequence ID" value="NC_017954.1"/>
</dbReference>
<keyword evidence="3" id="KW-1185">Reference proteome</keyword>
<dbReference type="Proteomes" id="UP000005270">
    <property type="component" value="Chromosome"/>
</dbReference>
<protein>
    <recommendedName>
        <fullName evidence="4">DUF973 family protein</fullName>
    </recommendedName>
</protein>
<dbReference type="InParanoid" id="I3TFR6"/>
<feature type="transmembrane region" description="Helical" evidence="1">
    <location>
        <begin position="59"/>
        <end position="84"/>
    </location>
</feature>
<dbReference type="eggNOG" id="arCOG03768">
    <property type="taxonomic scope" value="Archaea"/>
</dbReference>
<evidence type="ECO:0000313" key="3">
    <source>
        <dbReference type="Proteomes" id="UP000005270"/>
    </source>
</evidence>
<feature type="transmembrane region" description="Helical" evidence="1">
    <location>
        <begin position="131"/>
        <end position="151"/>
    </location>
</feature>
<sequence>MTVVSNPQAEAFETMRRGVLFLLIAWLLIGIGLSLTLFAVFTGAFLAPRHFGGGLAGAMGALAAMVVVVIVGAIIALVGLWGYFVPGVRKLAEINPEFSTSATLIRVGLYYGLILLLIGALLVVFIVGIPIMLVGIILIIIGYIGLIILSFKLNDVEKNALYLAAGILFIIAIFASIAGFVAWILLYIALGDSIKKARQAPPPPVQPQPTGPLPPPV</sequence>
<keyword evidence="1" id="KW-0472">Membrane</keyword>
<feature type="transmembrane region" description="Helical" evidence="1">
    <location>
        <begin position="104"/>
        <end position="124"/>
    </location>
</feature>
<organism evidence="2 3">
    <name type="scientific">Thermogladius calderae (strain DSM 22663 / VKM B-2946 / 1633)</name>
    <dbReference type="NCBI Taxonomy" id="1184251"/>
    <lineage>
        <taxon>Archaea</taxon>
        <taxon>Thermoproteota</taxon>
        <taxon>Thermoprotei</taxon>
        <taxon>Desulfurococcales</taxon>
        <taxon>Desulfurococcaceae</taxon>
        <taxon>Thermogladius</taxon>
    </lineage>
</organism>
<dbReference type="EMBL" id="CP003531">
    <property type="protein sequence ID" value="AFK51604.1"/>
    <property type="molecule type" value="Genomic_DNA"/>
</dbReference>
<evidence type="ECO:0008006" key="4">
    <source>
        <dbReference type="Google" id="ProtNLM"/>
    </source>
</evidence>
<gene>
    <name evidence="2" type="ordered locus">TCELL_1181</name>
</gene>
<reference evidence="2 3" key="1">
    <citation type="journal article" date="2012" name="J. Bacteriol.">
        <title>Complete genome sequence of the hyperthermophilic cellulolytic Crenarchaeon 'Thermogladius cellulolyticus' 1633.</title>
        <authorList>
            <person name="Mardanov A.V."/>
            <person name="Kochetkova T.V."/>
            <person name="Beletsky A.V."/>
            <person name="Bonch-Osmolovskaya E.A."/>
            <person name="Ravin N.V."/>
            <person name="Skryabin K.G."/>
        </authorList>
    </citation>
    <scope>NUCLEOTIDE SEQUENCE [LARGE SCALE GENOMIC DNA]</scope>
    <source>
        <strain evidence="3">DSM 22663 / VKM B-2946 / 1633</strain>
    </source>
</reference>
<feature type="transmembrane region" description="Helical" evidence="1">
    <location>
        <begin position="20"/>
        <end position="47"/>
    </location>
</feature>
<evidence type="ECO:0000313" key="2">
    <source>
        <dbReference type="EMBL" id="AFK51604.1"/>
    </source>
</evidence>
<dbReference type="HOGENOM" id="CLU_1269988_0_0_2"/>
<accession>I3TFR6</accession>
<name>I3TFR6_THEC1</name>
<keyword evidence="1" id="KW-1133">Transmembrane helix</keyword>
<dbReference type="GeneID" id="13013500"/>
<proteinExistence type="predicted"/>
<keyword evidence="1" id="KW-0812">Transmembrane</keyword>
<dbReference type="AlphaFoldDB" id="I3TFR6"/>